<feature type="coiled-coil region" evidence="1">
    <location>
        <begin position="3"/>
        <end position="68"/>
    </location>
</feature>
<keyword evidence="3" id="KW-1185">Reference proteome</keyword>
<evidence type="ECO:0008006" key="4">
    <source>
        <dbReference type="Google" id="ProtNLM"/>
    </source>
</evidence>
<organism evidence="2 3">
    <name type="scientific">Marinisporobacter balticus</name>
    <dbReference type="NCBI Taxonomy" id="2018667"/>
    <lineage>
        <taxon>Bacteria</taxon>
        <taxon>Bacillati</taxon>
        <taxon>Bacillota</taxon>
        <taxon>Clostridia</taxon>
        <taxon>Peptostreptococcales</taxon>
        <taxon>Thermotaleaceae</taxon>
        <taxon>Marinisporobacter</taxon>
    </lineage>
</organism>
<evidence type="ECO:0000256" key="1">
    <source>
        <dbReference type="SAM" id="Coils"/>
    </source>
</evidence>
<dbReference type="EMBL" id="SLWV01000031">
    <property type="protein sequence ID" value="TCO69482.1"/>
    <property type="molecule type" value="Genomic_DNA"/>
</dbReference>
<comment type="caution">
    <text evidence="2">The sequence shown here is derived from an EMBL/GenBank/DDBJ whole genome shotgun (WGS) entry which is preliminary data.</text>
</comment>
<gene>
    <name evidence="2" type="ORF">EV214_1316</name>
</gene>
<evidence type="ECO:0000313" key="3">
    <source>
        <dbReference type="Proteomes" id="UP000294919"/>
    </source>
</evidence>
<accession>A0A4R2KB90</accession>
<dbReference type="Proteomes" id="UP000294919">
    <property type="component" value="Unassembled WGS sequence"/>
</dbReference>
<sequence>MAKETQKEKIARLEEELKEWKELAKKLNNEITEMTEKMDRGFEASGAYKQMKDKIFRLEHKNKQFEKEHHNDRGAGRKAKFTDREKETIRMYRIQGKTINELAKMYKCSTGLIHKIIN</sequence>
<keyword evidence="1" id="KW-0175">Coiled coil</keyword>
<protein>
    <recommendedName>
        <fullName evidence="4">Helix-turn-helix resolvase-like protein</fullName>
    </recommendedName>
</protein>
<name>A0A4R2KB90_9FIRM</name>
<evidence type="ECO:0000313" key="2">
    <source>
        <dbReference type="EMBL" id="TCO69482.1"/>
    </source>
</evidence>
<dbReference type="AlphaFoldDB" id="A0A4R2KB90"/>
<dbReference type="RefSeq" id="WP_132247459.1">
    <property type="nucleotide sequence ID" value="NZ_SLWV01000031.1"/>
</dbReference>
<proteinExistence type="predicted"/>
<dbReference type="SUPFAM" id="SSF88659">
    <property type="entry name" value="Sigma3 and sigma4 domains of RNA polymerase sigma factors"/>
    <property type="match status" value="1"/>
</dbReference>
<dbReference type="InterPro" id="IPR013324">
    <property type="entry name" value="RNA_pol_sigma_r3/r4-like"/>
</dbReference>
<dbReference type="OrthoDB" id="1944789at2"/>
<reference evidence="2 3" key="1">
    <citation type="submission" date="2019-03" db="EMBL/GenBank/DDBJ databases">
        <title>Genomic Encyclopedia of Type Strains, Phase IV (KMG-IV): sequencing the most valuable type-strain genomes for metagenomic binning, comparative biology and taxonomic classification.</title>
        <authorList>
            <person name="Goeker M."/>
        </authorList>
    </citation>
    <scope>NUCLEOTIDE SEQUENCE [LARGE SCALE GENOMIC DNA]</scope>
    <source>
        <strain evidence="2 3">DSM 102940</strain>
    </source>
</reference>